<keyword evidence="6" id="KW-0406">Ion transport</keyword>
<feature type="transmembrane region" description="Helical" evidence="8">
    <location>
        <begin position="218"/>
        <end position="237"/>
    </location>
</feature>
<feature type="transmembrane region" description="Helical" evidence="8">
    <location>
        <begin position="190"/>
        <end position="212"/>
    </location>
</feature>
<feature type="transmembrane region" description="Helical" evidence="8">
    <location>
        <begin position="414"/>
        <end position="436"/>
    </location>
</feature>
<gene>
    <name evidence="9" type="ORF">HCU73_16815</name>
</gene>
<sequence length="505" mass="53625">MARYFRSLPFFVVLLFTAAGATLVPAVYGASTRDFDTARVFFYSGILIAVAAMLMGFAAQGAGRETTGPRSLLALLLSYLWLPGVLAVPMAEAIGDTRWINVYFDMVSALTTTGAAVFEPARLADTVHLWRATVGWFGGMLIWVTALAVLAPLNLGGFEVTSEASVSGQLLQTSGQSRSAAPSERLRKQAALLVPVYVTLTAVLAVALALAGERPLHAVIHAMSTLATSGISATGGLKDSGADILGEMLIFLFLVFALTRRSFTGGFDAGWAARIARDREVRIAIFAVVVLPSLLFLRHWIGALEVDDLANVGAAVRALWGSIFTVLSFLTTTGFVSESWAEARSWSGLPTPGLILIGLVMMGGGVATTAGGLKLLRVYALYKHGAREIDRLVHPHSVASAGQLGRRIRREGAYIAWVVFMLFLLSLAAVMVALAATGLDFEQSMVLAVAALSTTGTLAQVAGEAPIPYLTLTDPAKIVLIAAMIVGRMETLVFLAIFSPAFWRS</sequence>
<dbReference type="RefSeq" id="WP_168624639.1">
    <property type="nucleotide sequence ID" value="NZ_JAAZQQ010000006.1"/>
</dbReference>
<evidence type="ECO:0000256" key="6">
    <source>
        <dbReference type="ARBA" id="ARBA00023065"/>
    </source>
</evidence>
<evidence type="ECO:0000313" key="10">
    <source>
        <dbReference type="Proteomes" id="UP000526408"/>
    </source>
</evidence>
<dbReference type="InterPro" id="IPR003445">
    <property type="entry name" value="Cat_transpt"/>
</dbReference>
<feature type="transmembrane region" description="Helical" evidence="8">
    <location>
        <begin position="244"/>
        <end position="263"/>
    </location>
</feature>
<feature type="transmembrane region" description="Helical" evidence="8">
    <location>
        <begin position="134"/>
        <end position="155"/>
    </location>
</feature>
<dbReference type="AlphaFoldDB" id="A0A7X6JY45"/>
<feature type="transmembrane region" description="Helical" evidence="8">
    <location>
        <begin position="314"/>
        <end position="335"/>
    </location>
</feature>
<evidence type="ECO:0000313" key="9">
    <source>
        <dbReference type="EMBL" id="NKX46257.1"/>
    </source>
</evidence>
<evidence type="ECO:0000256" key="3">
    <source>
        <dbReference type="ARBA" id="ARBA00022475"/>
    </source>
</evidence>
<keyword evidence="10" id="KW-1185">Reference proteome</keyword>
<feature type="transmembrane region" description="Helical" evidence="8">
    <location>
        <begin position="355"/>
        <end position="376"/>
    </location>
</feature>
<keyword evidence="5 8" id="KW-1133">Transmembrane helix</keyword>
<dbReference type="EMBL" id="JAAZQQ010000006">
    <property type="protein sequence ID" value="NKX46257.1"/>
    <property type="molecule type" value="Genomic_DNA"/>
</dbReference>
<dbReference type="Proteomes" id="UP000526408">
    <property type="component" value="Unassembled WGS sequence"/>
</dbReference>
<keyword evidence="2" id="KW-0813">Transport</keyword>
<name>A0A7X6JY45_9RHOB</name>
<reference evidence="9 10" key="1">
    <citation type="submission" date="2020-04" db="EMBL/GenBank/DDBJ databases">
        <authorList>
            <person name="Yoon J."/>
        </authorList>
    </citation>
    <scope>NUCLEOTIDE SEQUENCE [LARGE SCALE GENOMIC DNA]</scope>
    <source>
        <strain evidence="9 10">KMU-115</strain>
    </source>
</reference>
<evidence type="ECO:0000256" key="8">
    <source>
        <dbReference type="SAM" id="Phobius"/>
    </source>
</evidence>
<dbReference type="GO" id="GO:0030001">
    <property type="term" value="P:metal ion transport"/>
    <property type="evidence" value="ECO:0007669"/>
    <property type="project" value="UniProtKB-ARBA"/>
</dbReference>
<organism evidence="9 10">
    <name type="scientific">Roseicyclus persicicus</name>
    <dbReference type="NCBI Taxonomy" id="2650661"/>
    <lineage>
        <taxon>Bacteria</taxon>
        <taxon>Pseudomonadati</taxon>
        <taxon>Pseudomonadota</taxon>
        <taxon>Alphaproteobacteria</taxon>
        <taxon>Rhodobacterales</taxon>
        <taxon>Roseobacteraceae</taxon>
        <taxon>Roseicyclus</taxon>
    </lineage>
</organism>
<evidence type="ECO:0000256" key="5">
    <source>
        <dbReference type="ARBA" id="ARBA00022989"/>
    </source>
</evidence>
<feature type="transmembrane region" description="Helical" evidence="8">
    <location>
        <begin position="478"/>
        <end position="503"/>
    </location>
</feature>
<dbReference type="GO" id="GO:0008324">
    <property type="term" value="F:monoatomic cation transmembrane transporter activity"/>
    <property type="evidence" value="ECO:0007669"/>
    <property type="project" value="InterPro"/>
</dbReference>
<accession>A0A7X6JY45</accession>
<protein>
    <submittedName>
        <fullName evidence="9">TrkH family potassium uptake protein</fullName>
    </submittedName>
</protein>
<comment type="caution">
    <text evidence="9">The sequence shown here is derived from an EMBL/GenBank/DDBJ whole genome shotgun (WGS) entry which is preliminary data.</text>
</comment>
<evidence type="ECO:0000256" key="4">
    <source>
        <dbReference type="ARBA" id="ARBA00022692"/>
    </source>
</evidence>
<keyword evidence="7 8" id="KW-0472">Membrane</keyword>
<feature type="transmembrane region" description="Helical" evidence="8">
    <location>
        <begin position="39"/>
        <end position="59"/>
    </location>
</feature>
<feature type="transmembrane region" description="Helical" evidence="8">
    <location>
        <begin position="71"/>
        <end position="91"/>
    </location>
</feature>
<keyword evidence="4 8" id="KW-0812">Transmembrane</keyword>
<comment type="subcellular location">
    <subcellularLocation>
        <location evidence="1">Cell membrane</location>
        <topology evidence="1">Multi-pass membrane protein</topology>
    </subcellularLocation>
</comment>
<evidence type="ECO:0000256" key="1">
    <source>
        <dbReference type="ARBA" id="ARBA00004651"/>
    </source>
</evidence>
<proteinExistence type="predicted"/>
<evidence type="ECO:0000256" key="2">
    <source>
        <dbReference type="ARBA" id="ARBA00022448"/>
    </source>
</evidence>
<dbReference type="GO" id="GO:0005886">
    <property type="term" value="C:plasma membrane"/>
    <property type="evidence" value="ECO:0007669"/>
    <property type="project" value="UniProtKB-SubCell"/>
</dbReference>
<keyword evidence="3" id="KW-1003">Cell membrane</keyword>
<evidence type="ECO:0000256" key="7">
    <source>
        <dbReference type="ARBA" id="ARBA00023136"/>
    </source>
</evidence>
<dbReference type="Pfam" id="PF02386">
    <property type="entry name" value="TrkH"/>
    <property type="match status" value="1"/>
</dbReference>
<dbReference type="PANTHER" id="PTHR32024:SF3">
    <property type="entry name" value="TRK SYSTEM POTASSIUM UPTAKE PROTEIN"/>
    <property type="match status" value="1"/>
</dbReference>
<feature type="transmembrane region" description="Helical" evidence="8">
    <location>
        <begin position="283"/>
        <end position="302"/>
    </location>
</feature>
<dbReference type="PANTHER" id="PTHR32024">
    <property type="entry name" value="TRK SYSTEM POTASSIUM UPTAKE PROTEIN TRKG-RELATED"/>
    <property type="match status" value="1"/>
</dbReference>